<dbReference type="GO" id="GO:0000981">
    <property type="term" value="F:DNA-binding transcription factor activity, RNA polymerase II-specific"/>
    <property type="evidence" value="ECO:0007669"/>
    <property type="project" value="InterPro"/>
</dbReference>
<dbReference type="EMBL" id="CDHK01000003">
    <property type="protein sequence ID" value="CEO59254.1"/>
    <property type="molecule type" value="Genomic_DNA"/>
</dbReference>
<evidence type="ECO:0000256" key="2">
    <source>
        <dbReference type="ARBA" id="ARBA00023015"/>
    </source>
</evidence>
<feature type="domain" description="Zn(2)-C6 fungal-type" evidence="7">
    <location>
        <begin position="34"/>
        <end position="63"/>
    </location>
</feature>
<proteinExistence type="predicted"/>
<dbReference type="PANTHER" id="PTHR46910">
    <property type="entry name" value="TRANSCRIPTION FACTOR PDR1"/>
    <property type="match status" value="1"/>
</dbReference>
<dbReference type="Gene3D" id="4.10.240.10">
    <property type="entry name" value="Zn(2)-C6 fungal-type DNA-binding domain"/>
    <property type="match status" value="1"/>
</dbReference>
<keyword evidence="5" id="KW-0539">Nucleus</keyword>
<evidence type="ECO:0000313" key="8">
    <source>
        <dbReference type="EMBL" id="CEO59254.1"/>
    </source>
</evidence>
<dbReference type="GO" id="GO:0008270">
    <property type="term" value="F:zinc ion binding"/>
    <property type="evidence" value="ECO:0007669"/>
    <property type="project" value="InterPro"/>
</dbReference>
<evidence type="ECO:0000256" key="6">
    <source>
        <dbReference type="SAM" id="MobiDB-lite"/>
    </source>
</evidence>
<dbReference type="SMART" id="SM00066">
    <property type="entry name" value="GAL4"/>
    <property type="match status" value="1"/>
</dbReference>
<dbReference type="PROSITE" id="PS00463">
    <property type="entry name" value="ZN2_CY6_FUNGAL_1"/>
    <property type="match status" value="1"/>
</dbReference>
<evidence type="ECO:0000256" key="1">
    <source>
        <dbReference type="ARBA" id="ARBA00022723"/>
    </source>
</evidence>
<dbReference type="PROSITE" id="PS50048">
    <property type="entry name" value="ZN2_CY6_FUNGAL_2"/>
    <property type="match status" value="1"/>
</dbReference>
<dbReference type="OrthoDB" id="4330117at2759"/>
<dbReference type="CDD" id="cd00067">
    <property type="entry name" value="GAL4"/>
    <property type="match status" value="1"/>
</dbReference>
<dbReference type="Pfam" id="PF04082">
    <property type="entry name" value="Fungal_trans"/>
    <property type="match status" value="1"/>
</dbReference>
<keyword evidence="9" id="KW-1185">Reference proteome</keyword>
<dbReference type="GO" id="GO:0003677">
    <property type="term" value="F:DNA binding"/>
    <property type="evidence" value="ECO:0007669"/>
    <property type="project" value="UniProtKB-KW"/>
</dbReference>
<name>A0A0F7VBE9_PENBI</name>
<feature type="region of interest" description="Disordered" evidence="6">
    <location>
        <begin position="1"/>
        <end position="26"/>
    </location>
</feature>
<dbReference type="SMART" id="SM00906">
    <property type="entry name" value="Fungal_trans"/>
    <property type="match status" value="1"/>
</dbReference>
<dbReference type="GO" id="GO:0006351">
    <property type="term" value="P:DNA-templated transcription"/>
    <property type="evidence" value="ECO:0007669"/>
    <property type="project" value="InterPro"/>
</dbReference>
<evidence type="ECO:0000256" key="3">
    <source>
        <dbReference type="ARBA" id="ARBA00023125"/>
    </source>
</evidence>
<feature type="compositionally biased region" description="Polar residues" evidence="6">
    <location>
        <begin position="1"/>
        <end position="10"/>
    </location>
</feature>
<sequence>MKAATSSASSRGKRSPDALREQRPRKREKYAKMACSLCKIRKVKCSGSQPCNRCEELHSQCTFNEPFQPDAADSIDPQQANRDPEVTVQRMNRICDQMQQSIGRFCMAPPRRASCLQRKQENDELPQPNKPLTPTDPGHTLSLTQDAMRERGLLSPPHSEDGPHLVAQDELKFPDALINTLQAARPLLELGHAKVTQLFTTFRDEVYPFYPCVSLDLGREAVNAVFSLFKGTSHGPIINVDMIDVEITKAVVGIALLLRDDTQSSLVSDLEGQLIWSVETCLDQEKSQIEDIVMATLLSIYLGLKQRPIKAWRIAGMAAKLCLELGLHRSRFFEDSQVLPRRMADWKRLFACVYRLDRQWSFHTGLPWTLHGREINVSAITIEPLESYISTMISLDKNLSETWTAVNATSSQTKSSEERVEFLNFQLQKLVDKIPPGDFKNLEAEVAPPPWLQAGLKRFCHLRVHHIKILTQISASGSIKDLMSNRISTNTLVTAAAKSVDLHLEMVTAGEISPLVLPTMIKLLLASLSLMMFAVSHRPEEYSSLCSKPFQIAIQILSDAQSYVNDPNLNIWGTLHILEKVVEASQRSRSQGSEPLISRKEEIGSRVDRGGAFDEGNVFGELATPDSEFFSILGSMAATDILHMDDIFG</sequence>
<dbReference type="InterPro" id="IPR036864">
    <property type="entry name" value="Zn2-C6_fun-type_DNA-bd_sf"/>
</dbReference>
<dbReference type="Pfam" id="PF00172">
    <property type="entry name" value="Zn_clus"/>
    <property type="match status" value="1"/>
</dbReference>
<gene>
    <name evidence="8" type="ORF">PMG11_03936</name>
</gene>
<organism evidence="8 9">
    <name type="scientific">Penicillium brasilianum</name>
    <dbReference type="NCBI Taxonomy" id="104259"/>
    <lineage>
        <taxon>Eukaryota</taxon>
        <taxon>Fungi</taxon>
        <taxon>Dikarya</taxon>
        <taxon>Ascomycota</taxon>
        <taxon>Pezizomycotina</taxon>
        <taxon>Eurotiomycetes</taxon>
        <taxon>Eurotiomycetidae</taxon>
        <taxon>Eurotiales</taxon>
        <taxon>Aspergillaceae</taxon>
        <taxon>Penicillium</taxon>
    </lineage>
</organism>
<dbReference type="AlphaFoldDB" id="A0A0F7VBE9"/>
<dbReference type="PANTHER" id="PTHR46910:SF13">
    <property type="entry name" value="SPECIFIC TRANSCRIPTION FACTOR, PUTATIVE (AFU_ORTHOLOGUE AFUA_4G06190)-RELATED"/>
    <property type="match status" value="1"/>
</dbReference>
<dbReference type="InterPro" id="IPR007219">
    <property type="entry name" value="XnlR_reg_dom"/>
</dbReference>
<dbReference type="Proteomes" id="UP000042958">
    <property type="component" value="Unassembled WGS sequence"/>
</dbReference>
<dbReference type="CDD" id="cd12148">
    <property type="entry name" value="fungal_TF_MHR"/>
    <property type="match status" value="1"/>
</dbReference>
<dbReference type="SUPFAM" id="SSF57701">
    <property type="entry name" value="Zn2/Cys6 DNA-binding domain"/>
    <property type="match status" value="1"/>
</dbReference>
<keyword evidence="1" id="KW-0479">Metal-binding</keyword>
<feature type="region of interest" description="Disordered" evidence="6">
    <location>
        <begin position="118"/>
        <end position="142"/>
    </location>
</feature>
<protein>
    <recommendedName>
        <fullName evidence="7">Zn(2)-C6 fungal-type domain-containing protein</fullName>
    </recommendedName>
</protein>
<evidence type="ECO:0000313" key="9">
    <source>
        <dbReference type="Proteomes" id="UP000042958"/>
    </source>
</evidence>
<keyword evidence="3" id="KW-0238">DNA-binding</keyword>
<dbReference type="InterPro" id="IPR050987">
    <property type="entry name" value="AtrR-like"/>
</dbReference>
<dbReference type="InterPro" id="IPR001138">
    <property type="entry name" value="Zn2Cys6_DnaBD"/>
</dbReference>
<evidence type="ECO:0000256" key="5">
    <source>
        <dbReference type="ARBA" id="ARBA00023242"/>
    </source>
</evidence>
<keyword evidence="4" id="KW-0804">Transcription</keyword>
<evidence type="ECO:0000259" key="7">
    <source>
        <dbReference type="PROSITE" id="PS50048"/>
    </source>
</evidence>
<reference evidence="9" key="1">
    <citation type="journal article" date="2015" name="Genome Announc.">
        <title>Draft genome sequence of the fungus Penicillium brasilianum MG11.</title>
        <authorList>
            <person name="Horn F."/>
            <person name="Linde J."/>
            <person name="Mattern D.J."/>
            <person name="Walther G."/>
            <person name="Guthke R."/>
            <person name="Brakhage A.A."/>
            <person name="Valiante V."/>
        </authorList>
    </citation>
    <scope>NUCLEOTIDE SEQUENCE [LARGE SCALE GENOMIC DNA]</scope>
    <source>
        <strain evidence="9">MG11</strain>
    </source>
</reference>
<dbReference type="STRING" id="104259.A0A0F7VBE9"/>
<evidence type="ECO:0000256" key="4">
    <source>
        <dbReference type="ARBA" id="ARBA00023163"/>
    </source>
</evidence>
<accession>A0A0F7VBE9</accession>
<keyword evidence="2" id="KW-0805">Transcription regulation</keyword>